<dbReference type="EMBL" id="MZXV01000079">
    <property type="protein sequence ID" value="PZV33926.1"/>
    <property type="molecule type" value="Genomic_DNA"/>
</dbReference>
<name>A0A2W7DRJ0_9HYPH</name>
<accession>A0A2W7DRJ0</accession>
<sequence>MLHRARGLLVRQRTMVACAIRAHLAEYGLITPQGRHRIDSLAIAFEEVREAMPIEACFAISTLITQLGELNTRIGEIDDRLVQIHRNHPVCRLLASVPGIGPITATAFAASGQ</sequence>
<dbReference type="Proteomes" id="UP000248616">
    <property type="component" value="Unassembled WGS sequence"/>
</dbReference>
<protein>
    <recommendedName>
        <fullName evidence="3">IS110 family transposase</fullName>
    </recommendedName>
</protein>
<comment type="caution">
    <text evidence="1">The sequence shown here is derived from an EMBL/GenBank/DDBJ whole genome shotgun (WGS) entry which is preliminary data.</text>
</comment>
<proteinExistence type="predicted"/>
<organism evidence="1 2">
    <name type="scientific">Mesorhizobium kowhaii</name>
    <dbReference type="NCBI Taxonomy" id="1300272"/>
    <lineage>
        <taxon>Bacteria</taxon>
        <taxon>Pseudomonadati</taxon>
        <taxon>Pseudomonadota</taxon>
        <taxon>Alphaproteobacteria</taxon>
        <taxon>Hyphomicrobiales</taxon>
        <taxon>Phyllobacteriaceae</taxon>
        <taxon>Mesorhizobium</taxon>
    </lineage>
</organism>
<reference evidence="2" key="1">
    <citation type="submission" date="2017-03" db="EMBL/GenBank/DDBJ databases">
        <authorList>
            <person name="Safronova V.I."/>
            <person name="Sazanova A.L."/>
            <person name="Chirak E.R."/>
        </authorList>
    </citation>
    <scope>NUCLEOTIDE SEQUENCE [LARGE SCALE GENOMIC DNA]</scope>
    <source>
        <strain evidence="2">Ach-343</strain>
    </source>
</reference>
<dbReference type="AlphaFoldDB" id="A0A2W7DRJ0"/>
<keyword evidence="2" id="KW-1185">Reference proteome</keyword>
<evidence type="ECO:0000313" key="2">
    <source>
        <dbReference type="Proteomes" id="UP000248616"/>
    </source>
</evidence>
<evidence type="ECO:0000313" key="1">
    <source>
        <dbReference type="EMBL" id="PZV33926.1"/>
    </source>
</evidence>
<gene>
    <name evidence="1" type="ORF">B5V02_35160</name>
</gene>
<evidence type="ECO:0008006" key="3">
    <source>
        <dbReference type="Google" id="ProtNLM"/>
    </source>
</evidence>